<proteinExistence type="predicted"/>
<protein>
    <recommendedName>
        <fullName evidence="3">MYXO-CTERM domain-containing protein</fullName>
    </recommendedName>
</protein>
<gene>
    <name evidence="1" type="ORF">NP064_04035</name>
</gene>
<organism evidence="1 2">
    <name type="scientific">Cellulomonas chengniuliangii</name>
    <dbReference type="NCBI Taxonomy" id="2968084"/>
    <lineage>
        <taxon>Bacteria</taxon>
        <taxon>Bacillati</taxon>
        <taxon>Actinomycetota</taxon>
        <taxon>Actinomycetes</taxon>
        <taxon>Micrococcales</taxon>
        <taxon>Cellulomonadaceae</taxon>
        <taxon>Cellulomonas</taxon>
    </lineage>
</organism>
<accession>A0ABY5KZY1</accession>
<keyword evidence="2" id="KW-1185">Reference proteome</keyword>
<dbReference type="RefSeq" id="WP_227567797.1">
    <property type="nucleotide sequence ID" value="NZ_CP101988.1"/>
</dbReference>
<evidence type="ECO:0008006" key="3">
    <source>
        <dbReference type="Google" id="ProtNLM"/>
    </source>
</evidence>
<sequence>MSHREKTALTTGAAVLALGLGTGLQPATAAGALALIVAASTVLVRAGLRAFGQHTGPSPER</sequence>
<dbReference type="Proteomes" id="UP001316189">
    <property type="component" value="Chromosome"/>
</dbReference>
<evidence type="ECO:0000313" key="2">
    <source>
        <dbReference type="Proteomes" id="UP001316189"/>
    </source>
</evidence>
<reference evidence="1 2" key="1">
    <citation type="submission" date="2022-07" db="EMBL/GenBank/DDBJ databases">
        <title>Novel species in genus cellulomonas.</title>
        <authorList>
            <person name="Ye L."/>
        </authorList>
    </citation>
    <scope>NUCLEOTIDE SEQUENCE [LARGE SCALE GENOMIC DNA]</scope>
    <source>
        <strain evidence="2">zg-Y338</strain>
    </source>
</reference>
<dbReference type="EMBL" id="CP101988">
    <property type="protein sequence ID" value="UUI76085.1"/>
    <property type="molecule type" value="Genomic_DNA"/>
</dbReference>
<evidence type="ECO:0000313" key="1">
    <source>
        <dbReference type="EMBL" id="UUI76085.1"/>
    </source>
</evidence>
<name>A0ABY5KZY1_9CELL</name>